<organism evidence="3">
    <name type="scientific">Aphanomyces invadans</name>
    <dbReference type="NCBI Taxonomy" id="157072"/>
    <lineage>
        <taxon>Eukaryota</taxon>
        <taxon>Sar</taxon>
        <taxon>Stramenopiles</taxon>
        <taxon>Oomycota</taxon>
        <taxon>Saprolegniomycetes</taxon>
        <taxon>Saprolegniales</taxon>
        <taxon>Verrucalvaceae</taxon>
        <taxon>Aphanomyces</taxon>
    </lineage>
</organism>
<feature type="compositionally biased region" description="Low complexity" evidence="2">
    <location>
        <begin position="155"/>
        <end position="189"/>
    </location>
</feature>
<dbReference type="AlphaFoldDB" id="A0A024TFW8"/>
<dbReference type="EMBL" id="KI913999">
    <property type="protein sequence ID" value="ETV92481.1"/>
    <property type="molecule type" value="Genomic_DNA"/>
</dbReference>
<dbReference type="SUPFAM" id="SSF50978">
    <property type="entry name" value="WD40 repeat-like"/>
    <property type="match status" value="1"/>
</dbReference>
<reference evidence="3" key="1">
    <citation type="submission" date="2013-12" db="EMBL/GenBank/DDBJ databases">
        <title>The Genome Sequence of Aphanomyces invadans NJM9701.</title>
        <authorList>
            <consortium name="The Broad Institute Genomics Platform"/>
            <person name="Russ C."/>
            <person name="Tyler B."/>
            <person name="van West P."/>
            <person name="Dieguez-Uribeondo J."/>
            <person name="Young S.K."/>
            <person name="Zeng Q."/>
            <person name="Gargeya S."/>
            <person name="Fitzgerald M."/>
            <person name="Abouelleil A."/>
            <person name="Alvarado L."/>
            <person name="Chapman S.B."/>
            <person name="Gainer-Dewar J."/>
            <person name="Goldberg J."/>
            <person name="Griggs A."/>
            <person name="Gujja S."/>
            <person name="Hansen M."/>
            <person name="Howarth C."/>
            <person name="Imamovic A."/>
            <person name="Ireland A."/>
            <person name="Larimer J."/>
            <person name="McCowan C."/>
            <person name="Murphy C."/>
            <person name="Pearson M."/>
            <person name="Poon T.W."/>
            <person name="Priest M."/>
            <person name="Roberts A."/>
            <person name="Saif S."/>
            <person name="Shea T."/>
            <person name="Sykes S."/>
            <person name="Wortman J."/>
            <person name="Nusbaum C."/>
            <person name="Birren B."/>
        </authorList>
    </citation>
    <scope>NUCLEOTIDE SEQUENCE [LARGE SCALE GENOMIC DNA]</scope>
    <source>
        <strain evidence="3">NJM9701</strain>
    </source>
</reference>
<dbReference type="VEuPathDB" id="FungiDB:H310_13170"/>
<dbReference type="STRING" id="157072.A0A024TFW8"/>
<dbReference type="InterPro" id="IPR015943">
    <property type="entry name" value="WD40/YVTN_repeat-like_dom_sf"/>
</dbReference>
<proteinExistence type="predicted"/>
<feature type="region of interest" description="Disordered" evidence="2">
    <location>
        <begin position="91"/>
        <end position="191"/>
    </location>
</feature>
<dbReference type="PANTHER" id="PTHR47232:SF1">
    <property type="entry name" value="TRANSDUCIN FAMILY PROTEIN _ WD-40 REPEAT FAMILY PROTEIN"/>
    <property type="match status" value="1"/>
</dbReference>
<dbReference type="InterPro" id="IPR001680">
    <property type="entry name" value="WD40_rpt"/>
</dbReference>
<dbReference type="InterPro" id="IPR036322">
    <property type="entry name" value="WD40_repeat_dom_sf"/>
</dbReference>
<dbReference type="GeneID" id="20090220"/>
<feature type="region of interest" description="Disordered" evidence="2">
    <location>
        <begin position="1"/>
        <end position="25"/>
    </location>
</feature>
<dbReference type="OrthoDB" id="1897642at2759"/>
<protein>
    <submittedName>
        <fullName evidence="3">Uncharacterized protein</fullName>
    </submittedName>
</protein>
<feature type="coiled-coil region" evidence="1">
    <location>
        <begin position="53"/>
        <end position="80"/>
    </location>
</feature>
<dbReference type="RefSeq" id="XP_008878788.1">
    <property type="nucleotide sequence ID" value="XM_008880566.1"/>
</dbReference>
<feature type="compositionally biased region" description="Pro residues" evidence="2">
    <location>
        <begin position="129"/>
        <end position="145"/>
    </location>
</feature>
<feature type="compositionally biased region" description="Gly residues" evidence="2">
    <location>
        <begin position="1"/>
        <end position="10"/>
    </location>
</feature>
<evidence type="ECO:0000313" key="3">
    <source>
        <dbReference type="EMBL" id="ETV92481.1"/>
    </source>
</evidence>
<keyword evidence="1" id="KW-0175">Coiled coil</keyword>
<dbReference type="Pfam" id="PF00400">
    <property type="entry name" value="WD40"/>
    <property type="match status" value="1"/>
</dbReference>
<dbReference type="SMART" id="SM00320">
    <property type="entry name" value="WD40"/>
    <property type="match status" value="4"/>
</dbReference>
<name>A0A024TFW8_9STRA</name>
<evidence type="ECO:0000256" key="2">
    <source>
        <dbReference type="SAM" id="MobiDB-lite"/>
    </source>
</evidence>
<accession>A0A024TFW8</accession>
<feature type="compositionally biased region" description="Low complexity" evidence="2">
    <location>
        <begin position="99"/>
        <end position="108"/>
    </location>
</feature>
<feature type="compositionally biased region" description="Low complexity" evidence="2">
    <location>
        <begin position="119"/>
        <end position="128"/>
    </location>
</feature>
<dbReference type="PANTHER" id="PTHR47232">
    <property type="entry name" value="TRANSDUCIN FAMILY PROTEIN / WD-40 REPEAT FAMILY PROTEIN"/>
    <property type="match status" value="1"/>
</dbReference>
<gene>
    <name evidence="3" type="ORF">H310_13170</name>
</gene>
<dbReference type="Gene3D" id="2.130.10.10">
    <property type="entry name" value="YVTN repeat-like/Quinoprotein amine dehydrogenase"/>
    <property type="match status" value="1"/>
</dbReference>
<evidence type="ECO:0000256" key="1">
    <source>
        <dbReference type="SAM" id="Coils"/>
    </source>
</evidence>
<dbReference type="eggNOG" id="KOG0265">
    <property type="taxonomic scope" value="Eukaryota"/>
</dbReference>
<sequence length="541" mass="60279">MAGKAKGNGGAMLSRPDGSQMERELHESNEAIKLCELAIQEQEMHILNHRRAMERHTELLKRQQYERQDLQIQRDSLLKRMEVFRQYKRGADLTPLEGAPPSKKTAPSSPEPSRDVRGTRSSSSTAIAPSPPPTTAPPSPMPQTPRTPRHSANDVTVVSGPVRPRVVPLETTSSADAGSSSRRSGSSSRYPDRFWSTTDKCKILGQPRTTLVPDQCDRKVRCSAFHANLPDILATTSDEGMLRLWHYQPTRRTLSPISCVPSTTLRKTNACVEGLAWNSTRSKLAMAFRDPIHDKGGICIAEWDSDAKIHLPPTTVWQADTSLHPKGVSCIGWLDEAYFVTGGAKHKVVCWNHATRQVQTLHQHHRSEIRAVCPHSSGNAVFSGALDGVVAKFDLHTQTVSVVREWRKPVISKINAIAEHPANPHLLMYSCVNPGNQVMMFHDLRQRSNDNMPSMVWHKLQNKAMSQHITPRWSSAGMHVSCGSTVGDLFIWDLRACRRVEPPHQTVSMHQAKVLHGLWHATQNAIVTVSHDRNLGVVTFQ</sequence>